<dbReference type="PANTHER" id="PTHR21174">
    <property type="match status" value="1"/>
</dbReference>
<evidence type="ECO:0000259" key="1">
    <source>
        <dbReference type="Pfam" id="PF13223"/>
    </source>
</evidence>
<accession>A0A9X5F8W1</accession>
<evidence type="ECO:0000313" key="2">
    <source>
        <dbReference type="EMBL" id="NKX91890.1"/>
    </source>
</evidence>
<organism evidence="2 3">
    <name type="scientific">Sanguibacter hominis ATCC BAA-789</name>
    <dbReference type="NCBI Taxonomy" id="1312740"/>
    <lineage>
        <taxon>Bacteria</taxon>
        <taxon>Bacillati</taxon>
        <taxon>Actinomycetota</taxon>
        <taxon>Actinomycetes</taxon>
        <taxon>Micrococcales</taxon>
        <taxon>Sanguibacteraceae</taxon>
        <taxon>Sanguibacter</taxon>
    </lineage>
</organism>
<proteinExistence type="predicted"/>
<sequence>MTVLIDAPAWPAHGTLWAHLVSDSSLSELHAFAEAAGVPQRAFDLDHYDVAAERYEELVARGAVPVSGRDLSRRLAASGLRVPGRERREGRRVALAARWDVLLPGAPEVGEVLLDRWHEPHRSYHGPGHLAQVLRAAAVVDPDVPRPVALALWFHDAVHDGVAGQDEERSAALARELLAGLVPPEEVAEVSRLVVLTTHHRVVAGDALGALVCDADLSILGSDESGYARYVRQVRAEYAHVPDGAFREGRAAVLRSLLGLGRLFATAEGSRRWEQAARANLERELAVLEGQATVASTVTSTLPRVAFE</sequence>
<dbReference type="InterPro" id="IPR025109">
    <property type="entry name" value="DUF4031"/>
</dbReference>
<name>A0A9X5F8W1_9MICO</name>
<protein>
    <submittedName>
        <fullName evidence="2">DUF4031 domain-containing protein</fullName>
    </submittedName>
</protein>
<keyword evidence="3" id="KW-1185">Reference proteome</keyword>
<dbReference type="PANTHER" id="PTHR21174:SF0">
    <property type="entry name" value="HD PHOSPHOHYDROLASE FAMILY PROTEIN-RELATED"/>
    <property type="match status" value="1"/>
</dbReference>
<dbReference type="RefSeq" id="WP_168445998.1">
    <property type="nucleotide sequence ID" value="NZ_JAAXOW010000001.1"/>
</dbReference>
<dbReference type="EMBL" id="JAAXOW010000001">
    <property type="protein sequence ID" value="NKX91890.1"/>
    <property type="molecule type" value="Genomic_DNA"/>
</dbReference>
<dbReference type="Proteomes" id="UP000774283">
    <property type="component" value="Unassembled WGS sequence"/>
</dbReference>
<evidence type="ECO:0000313" key="3">
    <source>
        <dbReference type="Proteomes" id="UP000774283"/>
    </source>
</evidence>
<dbReference type="InterPro" id="IPR009218">
    <property type="entry name" value="HD_phosphohydro"/>
</dbReference>
<gene>
    <name evidence="2" type="ORF">HF995_01135</name>
</gene>
<dbReference type="SUPFAM" id="SSF109604">
    <property type="entry name" value="HD-domain/PDEase-like"/>
    <property type="match status" value="1"/>
</dbReference>
<feature type="domain" description="DUF4031" evidence="1">
    <location>
        <begin position="3"/>
        <end position="77"/>
    </location>
</feature>
<dbReference type="Gene3D" id="1.10.3210.10">
    <property type="entry name" value="Hypothetical protein af1432"/>
    <property type="match status" value="1"/>
</dbReference>
<reference evidence="2 3" key="1">
    <citation type="submission" date="2020-04" db="EMBL/GenBank/DDBJ databases">
        <title>MicrobeNet Type strains.</title>
        <authorList>
            <person name="Nicholson A.C."/>
        </authorList>
    </citation>
    <scope>NUCLEOTIDE SEQUENCE [LARGE SCALE GENOMIC DNA]</scope>
    <source>
        <strain evidence="2 3">ATCC BAA-789</strain>
    </source>
</reference>
<comment type="caution">
    <text evidence="2">The sequence shown here is derived from an EMBL/GenBank/DDBJ whole genome shotgun (WGS) entry which is preliminary data.</text>
</comment>
<dbReference type="AlphaFoldDB" id="A0A9X5F8W1"/>
<dbReference type="Pfam" id="PF13223">
    <property type="entry name" value="DUF4031"/>
    <property type="match status" value="1"/>
</dbReference>